<sequence length="369" mass="41243">MTPDSLQNGGVGYHQAYLQFNYPWKIRRWLQELYALTFIYNFSAILPKLAILILYKRLFGTSRARYSIYALFTILSLYALILTVLELGTCWPIAANWDTIPGSRCLNKRVVATWITIPNIVTDIWMLILPTPIIWKLHAPKRLKIGLSFTFLVGSIGLIASIGRFIISLTTNSFEDGTWVAAELLIWIQVEPGAYLISACLPTLRPLLDKVAKTRFFKASKGTVSRVFGTKGSGNDSAARPARGLDIKLQPQKPASALSRNHSGRGFERLEDKGNELVGVRVVPKEDLKQNEVDLELGRLSPNPDEILGILPGVVYTDKLIAKQYTGIQNYISLPHELSKNIWDSTGLSNLKVRPSAFDCPFDGYFVVA</sequence>
<protein>
    <recommendedName>
        <fullName evidence="7">Rhodopsin domain-containing protein</fullName>
    </recommendedName>
</protein>
<keyword evidence="9" id="KW-1185">Reference proteome</keyword>
<evidence type="ECO:0000313" key="8">
    <source>
        <dbReference type="EMBL" id="KAF4632621.1"/>
    </source>
</evidence>
<keyword evidence="4 6" id="KW-0472">Membrane</keyword>
<accession>A0A8H4W3X7</accession>
<evidence type="ECO:0000256" key="2">
    <source>
        <dbReference type="ARBA" id="ARBA00022692"/>
    </source>
</evidence>
<dbReference type="OrthoDB" id="3529975at2759"/>
<gene>
    <name evidence="8" type="ORF">G7Y89_g5501</name>
</gene>
<reference evidence="8 9" key="1">
    <citation type="submission" date="2020-03" db="EMBL/GenBank/DDBJ databases">
        <title>Draft Genome Sequence of Cudoniella acicularis.</title>
        <authorList>
            <person name="Buettner E."/>
            <person name="Kellner H."/>
        </authorList>
    </citation>
    <scope>NUCLEOTIDE SEQUENCE [LARGE SCALE GENOMIC DNA]</scope>
    <source>
        <strain evidence="8 9">DSM 108380</strain>
    </source>
</reference>
<dbReference type="EMBL" id="JAAMPI010000330">
    <property type="protein sequence ID" value="KAF4632621.1"/>
    <property type="molecule type" value="Genomic_DNA"/>
</dbReference>
<dbReference type="Pfam" id="PF20684">
    <property type="entry name" value="Fung_rhodopsin"/>
    <property type="match status" value="1"/>
</dbReference>
<dbReference type="InterPro" id="IPR049326">
    <property type="entry name" value="Rhodopsin_dom_fungi"/>
</dbReference>
<proteinExistence type="inferred from homology"/>
<evidence type="ECO:0000259" key="7">
    <source>
        <dbReference type="Pfam" id="PF20684"/>
    </source>
</evidence>
<dbReference type="PANTHER" id="PTHR33048:SF47">
    <property type="entry name" value="INTEGRAL MEMBRANE PROTEIN-RELATED"/>
    <property type="match status" value="1"/>
</dbReference>
<dbReference type="AlphaFoldDB" id="A0A8H4W3X7"/>
<evidence type="ECO:0000256" key="3">
    <source>
        <dbReference type="ARBA" id="ARBA00022989"/>
    </source>
</evidence>
<feature type="transmembrane region" description="Helical" evidence="6">
    <location>
        <begin position="67"/>
        <end position="94"/>
    </location>
</feature>
<feature type="transmembrane region" description="Helical" evidence="6">
    <location>
        <begin position="33"/>
        <end position="55"/>
    </location>
</feature>
<evidence type="ECO:0000313" key="9">
    <source>
        <dbReference type="Proteomes" id="UP000566819"/>
    </source>
</evidence>
<comment type="subcellular location">
    <subcellularLocation>
        <location evidence="1">Membrane</location>
        <topology evidence="1">Multi-pass membrane protein</topology>
    </subcellularLocation>
</comment>
<evidence type="ECO:0000256" key="4">
    <source>
        <dbReference type="ARBA" id="ARBA00023136"/>
    </source>
</evidence>
<feature type="domain" description="Rhodopsin" evidence="7">
    <location>
        <begin position="8"/>
        <end position="209"/>
    </location>
</feature>
<dbReference type="Proteomes" id="UP000566819">
    <property type="component" value="Unassembled WGS sequence"/>
</dbReference>
<feature type="transmembrane region" description="Helical" evidence="6">
    <location>
        <begin position="147"/>
        <end position="166"/>
    </location>
</feature>
<feature type="transmembrane region" description="Helical" evidence="6">
    <location>
        <begin position="114"/>
        <end position="135"/>
    </location>
</feature>
<evidence type="ECO:0000256" key="6">
    <source>
        <dbReference type="SAM" id="Phobius"/>
    </source>
</evidence>
<name>A0A8H4W3X7_9HELO</name>
<evidence type="ECO:0000256" key="1">
    <source>
        <dbReference type="ARBA" id="ARBA00004141"/>
    </source>
</evidence>
<keyword evidence="3 6" id="KW-1133">Transmembrane helix</keyword>
<dbReference type="InterPro" id="IPR052337">
    <property type="entry name" value="SAT4-like"/>
</dbReference>
<comment type="similarity">
    <text evidence="5">Belongs to the SAT4 family.</text>
</comment>
<evidence type="ECO:0000256" key="5">
    <source>
        <dbReference type="ARBA" id="ARBA00038359"/>
    </source>
</evidence>
<keyword evidence="2 6" id="KW-0812">Transmembrane</keyword>
<dbReference type="GO" id="GO:0016020">
    <property type="term" value="C:membrane"/>
    <property type="evidence" value="ECO:0007669"/>
    <property type="project" value="UniProtKB-SubCell"/>
</dbReference>
<comment type="caution">
    <text evidence="8">The sequence shown here is derived from an EMBL/GenBank/DDBJ whole genome shotgun (WGS) entry which is preliminary data.</text>
</comment>
<dbReference type="PANTHER" id="PTHR33048">
    <property type="entry name" value="PTH11-LIKE INTEGRAL MEMBRANE PROTEIN (AFU_ORTHOLOGUE AFUA_5G11245)"/>
    <property type="match status" value="1"/>
</dbReference>
<organism evidence="8 9">
    <name type="scientific">Cudoniella acicularis</name>
    <dbReference type="NCBI Taxonomy" id="354080"/>
    <lineage>
        <taxon>Eukaryota</taxon>
        <taxon>Fungi</taxon>
        <taxon>Dikarya</taxon>
        <taxon>Ascomycota</taxon>
        <taxon>Pezizomycotina</taxon>
        <taxon>Leotiomycetes</taxon>
        <taxon>Helotiales</taxon>
        <taxon>Tricladiaceae</taxon>
        <taxon>Cudoniella</taxon>
    </lineage>
</organism>